<reference evidence="1 2" key="1">
    <citation type="submission" date="2020-10" db="EMBL/GenBank/DDBJ databases">
        <title>Draft genome of Ramlibacter aquaticus LMG 30558.</title>
        <authorList>
            <person name="Props R."/>
        </authorList>
    </citation>
    <scope>NUCLEOTIDE SEQUENCE [LARGE SCALE GENOMIC DNA]</scope>
    <source>
        <strain evidence="1 2">LMG 30558</strain>
    </source>
</reference>
<accession>A0ABR9SCU1</accession>
<dbReference type="Proteomes" id="UP000715965">
    <property type="component" value="Unassembled WGS sequence"/>
</dbReference>
<sequence length="64" mass="7073">MAEQIHPYALHDGPQATAARQMLKMQIQEAFAVMEATHLAYTPELLGQLVVALATNQQTLVLKK</sequence>
<protein>
    <submittedName>
        <fullName evidence="1">Uncharacterized protein</fullName>
    </submittedName>
</protein>
<evidence type="ECO:0000313" key="2">
    <source>
        <dbReference type="Proteomes" id="UP000715965"/>
    </source>
</evidence>
<dbReference type="RefSeq" id="WP_193779109.1">
    <property type="nucleotide sequence ID" value="NZ_JADDOJ010000007.1"/>
</dbReference>
<gene>
    <name evidence="1" type="ORF">IM725_03090</name>
</gene>
<comment type="caution">
    <text evidence="1">The sequence shown here is derived from an EMBL/GenBank/DDBJ whole genome shotgun (WGS) entry which is preliminary data.</text>
</comment>
<organism evidence="1 2">
    <name type="scientific">Ramlibacter aquaticus</name>
    <dbReference type="NCBI Taxonomy" id="2780094"/>
    <lineage>
        <taxon>Bacteria</taxon>
        <taxon>Pseudomonadati</taxon>
        <taxon>Pseudomonadota</taxon>
        <taxon>Betaproteobacteria</taxon>
        <taxon>Burkholderiales</taxon>
        <taxon>Comamonadaceae</taxon>
        <taxon>Ramlibacter</taxon>
    </lineage>
</organism>
<evidence type="ECO:0000313" key="1">
    <source>
        <dbReference type="EMBL" id="MBE7939557.1"/>
    </source>
</evidence>
<proteinExistence type="predicted"/>
<dbReference type="EMBL" id="JADDOJ010000007">
    <property type="protein sequence ID" value="MBE7939557.1"/>
    <property type="molecule type" value="Genomic_DNA"/>
</dbReference>
<keyword evidence="2" id="KW-1185">Reference proteome</keyword>
<name>A0ABR9SCU1_9BURK</name>